<dbReference type="RefSeq" id="WP_101918412.1">
    <property type="nucleotide sequence ID" value="NZ_OENF01000042.1"/>
</dbReference>
<dbReference type="AlphaFoldDB" id="A0A2H1YJX6"/>
<dbReference type="EMBL" id="OENF01000042">
    <property type="protein sequence ID" value="SOS75783.1"/>
    <property type="molecule type" value="Genomic_DNA"/>
</dbReference>
<dbReference type="Proteomes" id="UP000234211">
    <property type="component" value="Unassembled WGS sequence"/>
</dbReference>
<evidence type="ECO:0000256" key="1">
    <source>
        <dbReference type="SAM" id="Phobius"/>
    </source>
</evidence>
<gene>
    <name evidence="2" type="ORF">TNO020_70091</name>
</gene>
<reference evidence="3" key="1">
    <citation type="submission" date="2017-11" db="EMBL/GenBank/DDBJ databases">
        <authorList>
            <person name="Duchaud E."/>
        </authorList>
    </citation>
    <scope>NUCLEOTIDE SEQUENCE [LARGE SCALE GENOMIC DNA]</scope>
    <source>
        <strain evidence="3">Tenacibaculum sp. TNO020</strain>
    </source>
</reference>
<evidence type="ECO:0000313" key="3">
    <source>
        <dbReference type="Proteomes" id="UP000234211"/>
    </source>
</evidence>
<keyword evidence="1" id="KW-0812">Transmembrane</keyword>
<keyword evidence="1" id="KW-0472">Membrane</keyword>
<proteinExistence type="predicted"/>
<keyword evidence="1" id="KW-1133">Transmembrane helix</keyword>
<evidence type="ECO:0008006" key="4">
    <source>
        <dbReference type="Google" id="ProtNLM"/>
    </source>
</evidence>
<sequence length="87" mass="10190">MKTILKILFIIFLLWMLTGAYFLNTEHLKAPIIMGLGVLYMAFILMPLFIFYRYKDGKYKKYVINTGQQVKTTEKTTQKTTGKISEK</sequence>
<feature type="transmembrane region" description="Helical" evidence="1">
    <location>
        <begin position="32"/>
        <end position="52"/>
    </location>
</feature>
<protein>
    <recommendedName>
        <fullName evidence="4">Isoleucyl-tRNA synthetase</fullName>
    </recommendedName>
</protein>
<accession>A0A2H1YJX6</accession>
<name>A0A2H1YJX6_9FLAO</name>
<dbReference type="OrthoDB" id="1145018at2"/>
<organism evidence="2 3">
    <name type="scientific">Tenacibaculum piscium</name>
    <dbReference type="NCBI Taxonomy" id="1458515"/>
    <lineage>
        <taxon>Bacteria</taxon>
        <taxon>Pseudomonadati</taxon>
        <taxon>Bacteroidota</taxon>
        <taxon>Flavobacteriia</taxon>
        <taxon>Flavobacteriales</taxon>
        <taxon>Flavobacteriaceae</taxon>
        <taxon>Tenacibaculum</taxon>
    </lineage>
</organism>
<keyword evidence="3" id="KW-1185">Reference proteome</keyword>
<evidence type="ECO:0000313" key="2">
    <source>
        <dbReference type="EMBL" id="SOS75783.1"/>
    </source>
</evidence>